<keyword evidence="1" id="KW-0805">Transcription regulation</keyword>
<dbReference type="GO" id="GO:0003700">
    <property type="term" value="F:DNA-binding transcription factor activity"/>
    <property type="evidence" value="ECO:0007669"/>
    <property type="project" value="InterPro"/>
</dbReference>
<comment type="caution">
    <text evidence="5">The sequence shown here is derived from an EMBL/GenBank/DDBJ whole genome shotgun (WGS) entry which is preliminary data.</text>
</comment>
<evidence type="ECO:0000313" key="6">
    <source>
        <dbReference type="Proteomes" id="UP000076512"/>
    </source>
</evidence>
<evidence type="ECO:0000313" key="5">
    <source>
        <dbReference type="EMBL" id="KZM75599.1"/>
    </source>
</evidence>
<dbReference type="InterPro" id="IPR018060">
    <property type="entry name" value="HTH_AraC"/>
</dbReference>
<dbReference type="GO" id="GO:0043565">
    <property type="term" value="F:sequence-specific DNA binding"/>
    <property type="evidence" value="ECO:0007669"/>
    <property type="project" value="InterPro"/>
</dbReference>
<feature type="domain" description="HTH araC/xylS-type" evidence="4">
    <location>
        <begin position="198"/>
        <end position="296"/>
    </location>
</feature>
<evidence type="ECO:0000256" key="2">
    <source>
        <dbReference type="ARBA" id="ARBA00023125"/>
    </source>
</evidence>
<dbReference type="SMART" id="SM00342">
    <property type="entry name" value="HTH_ARAC"/>
    <property type="match status" value="1"/>
</dbReference>
<gene>
    <name evidence="5" type="ORF">AWN90_19720</name>
</gene>
<proteinExistence type="predicted"/>
<keyword evidence="2" id="KW-0238">DNA-binding</keyword>
<evidence type="ECO:0000256" key="3">
    <source>
        <dbReference type="ARBA" id="ARBA00023163"/>
    </source>
</evidence>
<reference evidence="5 6" key="1">
    <citation type="submission" date="2016-04" db="EMBL/GenBank/DDBJ databases">
        <authorList>
            <person name="Evans L.H."/>
            <person name="Alamgir A."/>
            <person name="Owens N."/>
            <person name="Weber N.D."/>
            <person name="Virtaneva K."/>
            <person name="Barbian K."/>
            <person name="Babar A."/>
            <person name="Rosenke K."/>
        </authorList>
    </citation>
    <scope>NUCLEOTIDE SEQUENCE [LARGE SCALE GENOMIC DNA]</scope>
    <source>
        <strain evidence="5 6">IFM 0406</strain>
    </source>
</reference>
<organism evidence="5 6">
    <name type="scientific">Nocardia terpenica</name>
    <dbReference type="NCBI Taxonomy" id="455432"/>
    <lineage>
        <taxon>Bacteria</taxon>
        <taxon>Bacillati</taxon>
        <taxon>Actinomycetota</taxon>
        <taxon>Actinomycetes</taxon>
        <taxon>Mycobacteriales</taxon>
        <taxon>Nocardiaceae</taxon>
        <taxon>Nocardia</taxon>
    </lineage>
</organism>
<dbReference type="EMBL" id="LWGR01000003">
    <property type="protein sequence ID" value="KZM75599.1"/>
    <property type="molecule type" value="Genomic_DNA"/>
</dbReference>
<dbReference type="SUPFAM" id="SSF46689">
    <property type="entry name" value="Homeodomain-like"/>
    <property type="match status" value="2"/>
</dbReference>
<sequence length="296" mass="32710">MVFDSTRLDLQPYVGFEMERYVRRTFCSWQDAGWRSLLVQRFEHVPMVEDMELPGTADLHLVLPVGGRAVLETRSGGRWGRTRWAPGRLELLAPDRPALRRYRADGVLRSVQVHIPRDTVDSTAARLGGGAVDFDAVAASVTAGDPLVEEIIRAVGGAGAVDDLYAESAAALLTVHLLTRHTRLSAGTPPRRENARVRAVVTVMRARLAEPITLADLADEVHLSVYHLVRVFKEATGVTPYRYLTRLRIDEAKRLLRETDLTIAQIAVRCGFAGPAPLSTAFLRHTGARPSAYRNS</sequence>
<evidence type="ECO:0000256" key="1">
    <source>
        <dbReference type="ARBA" id="ARBA00023015"/>
    </source>
</evidence>
<dbReference type="Proteomes" id="UP000076512">
    <property type="component" value="Unassembled WGS sequence"/>
</dbReference>
<dbReference type="PANTHER" id="PTHR46796">
    <property type="entry name" value="HTH-TYPE TRANSCRIPTIONAL ACTIVATOR RHAS-RELATED"/>
    <property type="match status" value="1"/>
</dbReference>
<name>A0A161WFA1_9NOCA</name>
<dbReference type="InterPro" id="IPR050204">
    <property type="entry name" value="AraC_XylS_family_regulators"/>
</dbReference>
<dbReference type="RefSeq" id="WP_067583277.1">
    <property type="nucleotide sequence ID" value="NZ_JABMCZ010000001.1"/>
</dbReference>
<dbReference type="STRING" id="455432.AWN90_19720"/>
<dbReference type="Gene3D" id="1.10.10.60">
    <property type="entry name" value="Homeodomain-like"/>
    <property type="match status" value="2"/>
</dbReference>
<accession>A0A161WFA1</accession>
<dbReference type="PROSITE" id="PS01124">
    <property type="entry name" value="HTH_ARAC_FAMILY_2"/>
    <property type="match status" value="1"/>
</dbReference>
<dbReference type="OrthoDB" id="2060755at2"/>
<dbReference type="Pfam" id="PF12833">
    <property type="entry name" value="HTH_18"/>
    <property type="match status" value="1"/>
</dbReference>
<protein>
    <submittedName>
        <fullName evidence="5">AraC family transcriptional regulator</fullName>
    </submittedName>
</protein>
<keyword evidence="6" id="KW-1185">Reference proteome</keyword>
<dbReference type="InterPro" id="IPR009057">
    <property type="entry name" value="Homeodomain-like_sf"/>
</dbReference>
<dbReference type="AlphaFoldDB" id="A0A161WFA1"/>
<keyword evidence="3" id="KW-0804">Transcription</keyword>
<evidence type="ECO:0000259" key="4">
    <source>
        <dbReference type="PROSITE" id="PS01124"/>
    </source>
</evidence>